<protein>
    <recommendedName>
        <fullName evidence="1">non-specific serine/threonine protein kinase</fullName>
        <ecNumber evidence="1">2.7.11.1</ecNumber>
    </recommendedName>
</protein>
<accession>A0A0N4ZIA6</accession>
<dbReference type="InterPro" id="IPR050235">
    <property type="entry name" value="CK1_Ser-Thr_kinase"/>
</dbReference>
<feature type="domain" description="Protein kinase" evidence="2">
    <location>
        <begin position="19"/>
        <end position="282"/>
    </location>
</feature>
<evidence type="ECO:0000313" key="4">
    <source>
        <dbReference type="WBParaSite" id="PTRK_0000766100.1"/>
    </source>
</evidence>
<keyword evidence="3" id="KW-1185">Reference proteome</keyword>
<dbReference type="STRING" id="131310.A0A0N4ZIA6"/>
<dbReference type="WBParaSite" id="PTRK_0000766100.1">
    <property type="protein sequence ID" value="PTRK_0000766100.1"/>
    <property type="gene ID" value="PTRK_0000766100"/>
</dbReference>
<dbReference type="Pfam" id="PF00069">
    <property type="entry name" value="Pkinase"/>
    <property type="match status" value="1"/>
</dbReference>
<dbReference type="GO" id="GO:0005524">
    <property type="term" value="F:ATP binding"/>
    <property type="evidence" value="ECO:0007669"/>
    <property type="project" value="InterPro"/>
</dbReference>
<dbReference type="SUPFAM" id="SSF56112">
    <property type="entry name" value="Protein kinase-like (PK-like)"/>
    <property type="match status" value="1"/>
</dbReference>
<dbReference type="PANTHER" id="PTHR11909">
    <property type="entry name" value="CASEIN KINASE-RELATED"/>
    <property type="match status" value="1"/>
</dbReference>
<dbReference type="PROSITE" id="PS50011">
    <property type="entry name" value="PROTEIN_KINASE_DOM"/>
    <property type="match status" value="1"/>
</dbReference>
<dbReference type="InterPro" id="IPR000719">
    <property type="entry name" value="Prot_kinase_dom"/>
</dbReference>
<dbReference type="PROSITE" id="PS00108">
    <property type="entry name" value="PROTEIN_KINASE_ST"/>
    <property type="match status" value="1"/>
</dbReference>
<sequence length="352" mass="40048">MAVEDGPAELEEGKVIGRFKIEKKIGEGACGAVYLCSETSTGKYAALKAELISNYGNGLKLEVQILKRLAGKKHFADLFSCGKTPKFCYMVITFLGTSLSTFIRAYELNLSESTVVRTAIQMLYSLKQVHEIGIVHRDMKPANLTIGRFGVEKKMIHIIDFGLSREITIIDNGKIRLRKPRERCLFRGTIKYCSVASLEKVEQGRGDDLISVFYICAEFFAKLPWSASGDKTEVLRLKKEIPDSKLFTSCPEMGELLTYCKKLKYNDRPDYGFIYTILYDLMIKRGYKYSDQYDWEPLADTLNNRFLSKEATKSIVSPTLKIGDNELTAEMTDKFFETHFTKEEFNKNVLGF</sequence>
<name>A0A0N4ZIA6_PARTI</name>
<evidence type="ECO:0000259" key="2">
    <source>
        <dbReference type="PROSITE" id="PS50011"/>
    </source>
</evidence>
<dbReference type="Proteomes" id="UP000038045">
    <property type="component" value="Unplaced"/>
</dbReference>
<organism evidence="3 4">
    <name type="scientific">Parastrongyloides trichosuri</name>
    <name type="common">Possum-specific nematode worm</name>
    <dbReference type="NCBI Taxonomy" id="131310"/>
    <lineage>
        <taxon>Eukaryota</taxon>
        <taxon>Metazoa</taxon>
        <taxon>Ecdysozoa</taxon>
        <taxon>Nematoda</taxon>
        <taxon>Chromadorea</taxon>
        <taxon>Rhabditida</taxon>
        <taxon>Tylenchina</taxon>
        <taxon>Panagrolaimomorpha</taxon>
        <taxon>Strongyloidoidea</taxon>
        <taxon>Strongyloididae</taxon>
        <taxon>Parastrongyloides</taxon>
    </lineage>
</organism>
<evidence type="ECO:0000256" key="1">
    <source>
        <dbReference type="ARBA" id="ARBA00012513"/>
    </source>
</evidence>
<dbReference type="AlphaFoldDB" id="A0A0N4ZIA6"/>
<dbReference type="Gene3D" id="1.10.510.10">
    <property type="entry name" value="Transferase(Phosphotransferase) domain 1"/>
    <property type="match status" value="1"/>
</dbReference>
<dbReference type="EC" id="2.7.11.1" evidence="1"/>
<evidence type="ECO:0000313" key="3">
    <source>
        <dbReference type="Proteomes" id="UP000038045"/>
    </source>
</evidence>
<dbReference type="InterPro" id="IPR008271">
    <property type="entry name" value="Ser/Thr_kinase_AS"/>
</dbReference>
<proteinExistence type="predicted"/>
<reference evidence="4" key="1">
    <citation type="submission" date="2017-02" db="UniProtKB">
        <authorList>
            <consortium name="WormBaseParasite"/>
        </authorList>
    </citation>
    <scope>IDENTIFICATION</scope>
</reference>
<dbReference type="GO" id="GO:0004674">
    <property type="term" value="F:protein serine/threonine kinase activity"/>
    <property type="evidence" value="ECO:0007669"/>
    <property type="project" value="UniProtKB-EC"/>
</dbReference>
<dbReference type="SMART" id="SM00220">
    <property type="entry name" value="S_TKc"/>
    <property type="match status" value="1"/>
</dbReference>
<dbReference type="InterPro" id="IPR011009">
    <property type="entry name" value="Kinase-like_dom_sf"/>
</dbReference>